<dbReference type="InterPro" id="IPR051724">
    <property type="entry name" value="Actin_motor_Myosin"/>
</dbReference>
<evidence type="ECO:0000313" key="8">
    <source>
        <dbReference type="Proteomes" id="UP000034805"/>
    </source>
</evidence>
<accession>A0A0P7WPL2</accession>
<feature type="domain" description="Myosin motor" evidence="6">
    <location>
        <begin position="57"/>
        <end position="149"/>
    </location>
</feature>
<dbReference type="PROSITE" id="PS51456">
    <property type="entry name" value="MYOSIN_MOTOR"/>
    <property type="match status" value="1"/>
</dbReference>
<evidence type="ECO:0000256" key="3">
    <source>
        <dbReference type="ARBA" id="ARBA00023123"/>
    </source>
</evidence>
<dbReference type="InterPro" id="IPR036961">
    <property type="entry name" value="Kinesin_motor_dom_sf"/>
</dbReference>
<dbReference type="GO" id="GO:0051015">
    <property type="term" value="F:actin filament binding"/>
    <property type="evidence" value="ECO:0007669"/>
    <property type="project" value="TreeGrafter"/>
</dbReference>
<dbReference type="AlphaFoldDB" id="A0A0P7WPL2"/>
<keyword evidence="2" id="KW-0067">ATP-binding</keyword>
<evidence type="ECO:0000256" key="1">
    <source>
        <dbReference type="ARBA" id="ARBA00022741"/>
    </source>
</evidence>
<dbReference type="GO" id="GO:0060002">
    <property type="term" value="F:plus-end directed microfilament motor activity"/>
    <property type="evidence" value="ECO:0007669"/>
    <property type="project" value="TreeGrafter"/>
</dbReference>
<dbReference type="GO" id="GO:0051489">
    <property type="term" value="P:regulation of filopodium assembly"/>
    <property type="evidence" value="ECO:0007669"/>
    <property type="project" value="TreeGrafter"/>
</dbReference>
<keyword evidence="3 5" id="KW-0518">Myosin</keyword>
<keyword evidence="1" id="KW-0547">Nucleotide-binding</keyword>
<comment type="similarity">
    <text evidence="5">Belongs to the TRAFAC class myosin-kinesin ATPase superfamily. Myosin family.</text>
</comment>
<dbReference type="InterPro" id="IPR040640">
    <property type="entry name" value="MyoX_N_SH3"/>
</dbReference>
<gene>
    <name evidence="7" type="ORF">Z043_118435</name>
</gene>
<dbReference type="GO" id="GO:0030705">
    <property type="term" value="P:cytoskeleton-dependent intracellular transport"/>
    <property type="evidence" value="ECO:0007669"/>
    <property type="project" value="TreeGrafter"/>
</dbReference>
<dbReference type="Pfam" id="PF18597">
    <property type="entry name" value="SH3_19"/>
    <property type="match status" value="1"/>
</dbReference>
<dbReference type="Pfam" id="PF00063">
    <property type="entry name" value="Myosin_head"/>
    <property type="match status" value="1"/>
</dbReference>
<keyword evidence="4" id="KW-0505">Motor protein</keyword>
<proteinExistence type="inferred from homology"/>
<feature type="non-terminal residue" evidence="7">
    <location>
        <position position="149"/>
    </location>
</feature>
<dbReference type="PANTHER" id="PTHR46049">
    <property type="entry name" value="AGAP003327-PA"/>
    <property type="match status" value="1"/>
</dbReference>
<dbReference type="InterPro" id="IPR001609">
    <property type="entry name" value="Myosin_head_motor_dom-like"/>
</dbReference>
<dbReference type="PRINTS" id="PR00193">
    <property type="entry name" value="MYOSINHEAVY"/>
</dbReference>
<dbReference type="GO" id="GO:0005524">
    <property type="term" value="F:ATP binding"/>
    <property type="evidence" value="ECO:0007669"/>
    <property type="project" value="UniProtKB-KW"/>
</dbReference>
<dbReference type="InterPro" id="IPR027417">
    <property type="entry name" value="P-loop_NTPase"/>
</dbReference>
<reference evidence="7 8" key="1">
    <citation type="submission" date="2015-08" db="EMBL/GenBank/DDBJ databases">
        <title>The genome of the Asian arowana (Scleropages formosus).</title>
        <authorList>
            <person name="Tan M.H."/>
            <person name="Gan H.M."/>
            <person name="Croft L.J."/>
            <person name="Austin C.M."/>
        </authorList>
    </citation>
    <scope>NUCLEOTIDE SEQUENCE [LARGE SCALE GENOMIC DNA]</scope>
    <source>
        <strain evidence="7">Aro1</strain>
    </source>
</reference>
<name>A0A0P7WPL2_SCLFO</name>
<protein>
    <recommendedName>
        <fullName evidence="6">Myosin motor domain-containing protein</fullName>
    </recommendedName>
</protein>
<dbReference type="Proteomes" id="UP000034805">
    <property type="component" value="Unassembled WGS sequence"/>
</dbReference>
<comment type="caution">
    <text evidence="5">Lacks conserved residue(s) required for the propagation of feature annotation.</text>
</comment>
<sequence>MGARVWLREDEQYMPSTVSSCSGGVVVFTTDYGQVYTYKQNTLTRQKVHAMHPSSISGVEDMASLGDLHDGAIMHNLYLRYRQKKIYTYIGSILAAVNPYEPIPHLYDKPNVELYSRHHLGEVAPHIFAVANECYRSLWKRMENQCVLI</sequence>
<evidence type="ECO:0000259" key="6">
    <source>
        <dbReference type="PROSITE" id="PS51456"/>
    </source>
</evidence>
<organism evidence="7 8">
    <name type="scientific">Scleropages formosus</name>
    <name type="common">Asian bonytongue</name>
    <name type="synonym">Osteoglossum formosum</name>
    <dbReference type="NCBI Taxonomy" id="113540"/>
    <lineage>
        <taxon>Eukaryota</taxon>
        <taxon>Metazoa</taxon>
        <taxon>Chordata</taxon>
        <taxon>Craniata</taxon>
        <taxon>Vertebrata</taxon>
        <taxon>Euteleostomi</taxon>
        <taxon>Actinopterygii</taxon>
        <taxon>Neopterygii</taxon>
        <taxon>Teleostei</taxon>
        <taxon>Osteoglossocephala</taxon>
        <taxon>Osteoglossomorpha</taxon>
        <taxon>Osteoglossiformes</taxon>
        <taxon>Osteoglossidae</taxon>
        <taxon>Scleropages</taxon>
    </lineage>
</organism>
<keyword evidence="5" id="KW-0009">Actin-binding</keyword>
<comment type="caution">
    <text evidence="7">The sequence shown here is derived from an EMBL/GenBank/DDBJ whole genome shotgun (WGS) entry which is preliminary data.</text>
</comment>
<evidence type="ECO:0000256" key="2">
    <source>
        <dbReference type="ARBA" id="ARBA00022840"/>
    </source>
</evidence>
<dbReference type="PANTHER" id="PTHR46049:SF2">
    <property type="entry name" value="UNCONVENTIONAL MYOSIN-X"/>
    <property type="match status" value="1"/>
</dbReference>
<dbReference type="Gene3D" id="3.40.850.10">
    <property type="entry name" value="Kinesin motor domain"/>
    <property type="match status" value="1"/>
</dbReference>
<evidence type="ECO:0000256" key="5">
    <source>
        <dbReference type="PROSITE-ProRule" id="PRU00782"/>
    </source>
</evidence>
<dbReference type="GO" id="GO:0005547">
    <property type="term" value="F:phosphatidylinositol-3,4,5-trisphosphate binding"/>
    <property type="evidence" value="ECO:0007669"/>
    <property type="project" value="TreeGrafter"/>
</dbReference>
<dbReference type="GO" id="GO:0030175">
    <property type="term" value="C:filopodium"/>
    <property type="evidence" value="ECO:0007669"/>
    <property type="project" value="TreeGrafter"/>
</dbReference>
<evidence type="ECO:0000313" key="7">
    <source>
        <dbReference type="EMBL" id="KPP63318.1"/>
    </source>
</evidence>
<dbReference type="EMBL" id="JARO02007991">
    <property type="protein sequence ID" value="KPP63318.1"/>
    <property type="molecule type" value="Genomic_DNA"/>
</dbReference>
<evidence type="ECO:0000256" key="4">
    <source>
        <dbReference type="ARBA" id="ARBA00023175"/>
    </source>
</evidence>
<dbReference type="GO" id="GO:0008360">
    <property type="term" value="P:regulation of cell shape"/>
    <property type="evidence" value="ECO:0007669"/>
    <property type="project" value="TreeGrafter"/>
</dbReference>
<dbReference type="GO" id="GO:0016459">
    <property type="term" value="C:myosin complex"/>
    <property type="evidence" value="ECO:0007669"/>
    <property type="project" value="UniProtKB-KW"/>
</dbReference>
<dbReference type="SUPFAM" id="SSF52540">
    <property type="entry name" value="P-loop containing nucleoside triphosphate hydrolases"/>
    <property type="match status" value="1"/>
</dbReference>